<dbReference type="InterPro" id="IPR034660">
    <property type="entry name" value="DinB/YfiT-like"/>
</dbReference>
<dbReference type="EMBL" id="JBHTKL010000006">
    <property type="protein sequence ID" value="MFD1020810.1"/>
    <property type="molecule type" value="Genomic_DNA"/>
</dbReference>
<reference evidence="4" key="1">
    <citation type="journal article" date="2019" name="Int. J. Syst. Evol. Microbiol.">
        <title>The Global Catalogue of Microorganisms (GCM) 10K type strain sequencing project: providing services to taxonomists for standard genome sequencing and annotation.</title>
        <authorList>
            <consortium name="The Broad Institute Genomics Platform"/>
            <consortium name="The Broad Institute Genome Sequencing Center for Infectious Disease"/>
            <person name="Wu L."/>
            <person name="Ma J."/>
        </authorList>
    </citation>
    <scope>NUCLEOTIDE SEQUENCE [LARGE SCALE GENOMIC DNA]</scope>
    <source>
        <strain evidence="4">CCUG 56607</strain>
    </source>
</reference>
<evidence type="ECO:0000259" key="2">
    <source>
        <dbReference type="Pfam" id="PF12867"/>
    </source>
</evidence>
<feature type="region of interest" description="Disordered" evidence="1">
    <location>
        <begin position="60"/>
        <end position="79"/>
    </location>
</feature>
<dbReference type="Proteomes" id="UP001596990">
    <property type="component" value="Unassembled WGS sequence"/>
</dbReference>
<dbReference type="RefSeq" id="WP_386063149.1">
    <property type="nucleotide sequence ID" value="NZ_JBHTKL010000006.1"/>
</dbReference>
<gene>
    <name evidence="3" type="ORF">ACFQ2J_16605</name>
</gene>
<proteinExistence type="predicted"/>
<evidence type="ECO:0000313" key="3">
    <source>
        <dbReference type="EMBL" id="MFD1020810.1"/>
    </source>
</evidence>
<dbReference type="InterPro" id="IPR024775">
    <property type="entry name" value="DinB-like"/>
</dbReference>
<dbReference type="SUPFAM" id="SSF109854">
    <property type="entry name" value="DinB/YfiT-like putative metalloenzymes"/>
    <property type="match status" value="1"/>
</dbReference>
<evidence type="ECO:0000313" key="4">
    <source>
        <dbReference type="Proteomes" id="UP001596990"/>
    </source>
</evidence>
<comment type="caution">
    <text evidence="3">The sequence shown here is derived from an EMBL/GenBank/DDBJ whole genome shotgun (WGS) entry which is preliminary data.</text>
</comment>
<dbReference type="Gene3D" id="1.20.120.450">
    <property type="entry name" value="dinb family like domain"/>
    <property type="match status" value="1"/>
</dbReference>
<organism evidence="3 4">
    <name type="scientific">Thalassobacillus hwangdonensis</name>
    <dbReference type="NCBI Taxonomy" id="546108"/>
    <lineage>
        <taxon>Bacteria</taxon>
        <taxon>Bacillati</taxon>
        <taxon>Bacillota</taxon>
        <taxon>Bacilli</taxon>
        <taxon>Bacillales</taxon>
        <taxon>Bacillaceae</taxon>
        <taxon>Thalassobacillus</taxon>
    </lineage>
</organism>
<accession>A0ABW3L489</accession>
<evidence type="ECO:0000256" key="1">
    <source>
        <dbReference type="SAM" id="MobiDB-lite"/>
    </source>
</evidence>
<feature type="domain" description="DinB-like" evidence="2">
    <location>
        <begin position="3"/>
        <end position="153"/>
    </location>
</feature>
<sequence>MYELEEKRDQIFQFIDGLTDEQAATRPSEEEWSILETLEHLFLIEKSVVKGLNHVMKTGEQATAKSKPIHRTTDRSHKVEAPERLRPAGRFTTLSEAKDALVKSREATLFLVHNKDKATLEKYTMPHPAFGDMTLDQWVEFIGWHELRHLEQMKEVEKAL</sequence>
<keyword evidence="4" id="KW-1185">Reference proteome</keyword>
<dbReference type="Pfam" id="PF12867">
    <property type="entry name" value="DinB_2"/>
    <property type="match status" value="1"/>
</dbReference>
<name>A0ABW3L489_9BACI</name>
<protein>
    <submittedName>
        <fullName evidence="3">DinB family protein</fullName>
    </submittedName>
</protein>